<evidence type="ECO:0000313" key="2">
    <source>
        <dbReference type="Proteomes" id="UP000694480"/>
    </source>
</evidence>
<dbReference type="AlphaFoldDB" id="A0A930YUX3"/>
<dbReference type="RefSeq" id="WP_194738745.1">
    <property type="nucleotide sequence ID" value="NZ_JADKYY010000003.1"/>
</dbReference>
<evidence type="ECO:0000313" key="1">
    <source>
        <dbReference type="EMBL" id="MBF5026815.1"/>
    </source>
</evidence>
<comment type="caution">
    <text evidence="1">The sequence shown here is derived from an EMBL/GenBank/DDBJ whole genome shotgun (WGS) entry which is preliminary data.</text>
</comment>
<dbReference type="Proteomes" id="UP000694480">
    <property type="component" value="Unassembled WGS sequence"/>
</dbReference>
<protein>
    <recommendedName>
        <fullName evidence="3">DUF4296 domain-containing protein</fullName>
    </recommendedName>
</protein>
<keyword evidence="2" id="KW-1185">Reference proteome</keyword>
<dbReference type="EMBL" id="JADKYY010000003">
    <property type="protein sequence ID" value="MBF5026815.1"/>
    <property type="molecule type" value="Genomic_DNA"/>
</dbReference>
<dbReference type="PROSITE" id="PS51257">
    <property type="entry name" value="PROKAR_LIPOPROTEIN"/>
    <property type="match status" value="1"/>
</dbReference>
<name>A0A930YUX3_9FLAO</name>
<gene>
    <name evidence="1" type="ORF">IC612_03255</name>
</gene>
<proteinExistence type="predicted"/>
<sequence length="193" mass="22457">MSRLHRHVLVLLVTLVLFSCQEKPQGPVSLEQVKYNNNKTSYPDTKMDSLQAINAITRQKVQEVIDLSILYSSGKKDTEIDSAMYTQILGYFHAPDSLTLQPLLQELEGFKVRSAKVNNLQVYEEYHEQDTLNFARFQVDYFDASNKPIARKQREAQYILVSSPQKFKKQFRFYFLTFYNQPIKDSISEAVTK</sequence>
<organism evidence="1 2">
    <name type="scientific">Planobacterium oryzisoli</name>
    <dbReference type="NCBI Taxonomy" id="2771435"/>
    <lineage>
        <taxon>Bacteria</taxon>
        <taxon>Pseudomonadati</taxon>
        <taxon>Bacteroidota</taxon>
        <taxon>Flavobacteriia</taxon>
        <taxon>Flavobacteriales</taxon>
        <taxon>Weeksellaceae</taxon>
        <taxon>Chryseobacterium group</taxon>
        <taxon>Chryseobacterium</taxon>
    </lineage>
</organism>
<reference evidence="1" key="1">
    <citation type="submission" date="2020-11" db="EMBL/GenBank/DDBJ databases">
        <title>Genome seq and assembly of Planobacterium sp.</title>
        <authorList>
            <person name="Chhetri G."/>
        </authorList>
    </citation>
    <scope>NUCLEOTIDE SEQUENCE</scope>
    <source>
        <strain evidence="1">GCR5</strain>
    </source>
</reference>
<evidence type="ECO:0008006" key="3">
    <source>
        <dbReference type="Google" id="ProtNLM"/>
    </source>
</evidence>
<accession>A0A930YUX3</accession>